<dbReference type="PANTHER" id="PTHR31960">
    <property type="entry name" value="F-BOX PROTEIN PP2-A15"/>
    <property type="match status" value="1"/>
</dbReference>
<gene>
    <name evidence="1" type="ORF">LR48_Vigan11g093000</name>
</gene>
<dbReference type="PANTHER" id="PTHR31960:SF2">
    <property type="entry name" value="F-BOX PROTEIN PP2-A15"/>
    <property type="match status" value="1"/>
</dbReference>
<accession>A0A0L9VSQ3</accession>
<evidence type="ECO:0000313" key="1">
    <source>
        <dbReference type="EMBL" id="KOM57897.1"/>
    </source>
</evidence>
<dbReference type="STRING" id="3914.A0A0L9VSQ3"/>
<sequence length="234" mass="26733">MTIPKDFPTVIKVGHYRRLLPFGNTHTIYRRLLALGICIYLIKSEFGISLVHFPNAFWESFSQIFTPVPAPPPLFLGFPSSIHRNRTSMHHRHQHPPEICNLARLNRAFRGAASSDSVWEAKLPRNYQDLLDLFPSERHRNLSKKDIFALLSRPLPFDDGHKVGGALQCGWTESREGFACRFRQGRWRLLELMTGDIGIGFLLKNLGDNPQTVKTSTRQWAQVVGCAVRQRSCV</sequence>
<organism evidence="1 2">
    <name type="scientific">Phaseolus angularis</name>
    <name type="common">Azuki bean</name>
    <name type="synonym">Vigna angularis</name>
    <dbReference type="NCBI Taxonomy" id="3914"/>
    <lineage>
        <taxon>Eukaryota</taxon>
        <taxon>Viridiplantae</taxon>
        <taxon>Streptophyta</taxon>
        <taxon>Embryophyta</taxon>
        <taxon>Tracheophyta</taxon>
        <taxon>Spermatophyta</taxon>
        <taxon>Magnoliopsida</taxon>
        <taxon>eudicotyledons</taxon>
        <taxon>Gunneridae</taxon>
        <taxon>Pentapetalae</taxon>
        <taxon>rosids</taxon>
        <taxon>fabids</taxon>
        <taxon>Fabales</taxon>
        <taxon>Fabaceae</taxon>
        <taxon>Papilionoideae</taxon>
        <taxon>50 kb inversion clade</taxon>
        <taxon>NPAAA clade</taxon>
        <taxon>indigoferoid/millettioid clade</taxon>
        <taxon>Phaseoleae</taxon>
        <taxon>Vigna</taxon>
    </lineage>
</organism>
<dbReference type="AlphaFoldDB" id="A0A0L9VSQ3"/>
<protein>
    <recommendedName>
        <fullName evidence="3">F-box domain-containing protein</fullName>
    </recommendedName>
</protein>
<proteinExistence type="predicted"/>
<dbReference type="Proteomes" id="UP000053144">
    <property type="component" value="Chromosome 11"/>
</dbReference>
<name>A0A0L9VSQ3_PHAAN</name>
<evidence type="ECO:0000313" key="2">
    <source>
        <dbReference type="Proteomes" id="UP000053144"/>
    </source>
</evidence>
<dbReference type="EMBL" id="CM003381">
    <property type="protein sequence ID" value="KOM57897.1"/>
    <property type="molecule type" value="Genomic_DNA"/>
</dbReference>
<dbReference type="SUPFAM" id="SSF81383">
    <property type="entry name" value="F-box domain"/>
    <property type="match status" value="1"/>
</dbReference>
<dbReference type="Gramene" id="KOM57897">
    <property type="protein sequence ID" value="KOM57897"/>
    <property type="gene ID" value="LR48_Vigan11g093000"/>
</dbReference>
<reference evidence="2" key="1">
    <citation type="journal article" date="2015" name="Proc. Natl. Acad. Sci. U.S.A.">
        <title>Genome sequencing of adzuki bean (Vigna angularis) provides insight into high starch and low fat accumulation and domestication.</title>
        <authorList>
            <person name="Yang K."/>
            <person name="Tian Z."/>
            <person name="Chen C."/>
            <person name="Luo L."/>
            <person name="Zhao B."/>
            <person name="Wang Z."/>
            <person name="Yu L."/>
            <person name="Li Y."/>
            <person name="Sun Y."/>
            <person name="Li W."/>
            <person name="Chen Y."/>
            <person name="Li Y."/>
            <person name="Zhang Y."/>
            <person name="Ai D."/>
            <person name="Zhao J."/>
            <person name="Shang C."/>
            <person name="Ma Y."/>
            <person name="Wu B."/>
            <person name="Wang M."/>
            <person name="Gao L."/>
            <person name="Sun D."/>
            <person name="Zhang P."/>
            <person name="Guo F."/>
            <person name="Wang W."/>
            <person name="Li Y."/>
            <person name="Wang J."/>
            <person name="Varshney R.K."/>
            <person name="Wang J."/>
            <person name="Ling H.Q."/>
            <person name="Wan P."/>
        </authorList>
    </citation>
    <scope>NUCLEOTIDE SEQUENCE</scope>
    <source>
        <strain evidence="2">cv. Jingnong 6</strain>
    </source>
</reference>
<dbReference type="InterPro" id="IPR036047">
    <property type="entry name" value="F-box-like_dom_sf"/>
</dbReference>
<evidence type="ECO:0008006" key="3">
    <source>
        <dbReference type="Google" id="ProtNLM"/>
    </source>
</evidence>